<organism evidence="2 3">
    <name type="scientific">Ramularia collo-cygni</name>
    <dbReference type="NCBI Taxonomy" id="112498"/>
    <lineage>
        <taxon>Eukaryota</taxon>
        <taxon>Fungi</taxon>
        <taxon>Dikarya</taxon>
        <taxon>Ascomycota</taxon>
        <taxon>Pezizomycotina</taxon>
        <taxon>Dothideomycetes</taxon>
        <taxon>Dothideomycetidae</taxon>
        <taxon>Mycosphaerellales</taxon>
        <taxon>Mycosphaerellaceae</taxon>
        <taxon>Ramularia</taxon>
    </lineage>
</organism>
<sequence length="39" mass="4272">MSLAGKRAVRPKRTEANNPLGFIIDEEDVTPSSSARLED</sequence>
<feature type="compositionally biased region" description="Polar residues" evidence="1">
    <location>
        <begin position="30"/>
        <end position="39"/>
    </location>
</feature>
<protein>
    <submittedName>
        <fullName evidence="2">Uncharacterized protein</fullName>
    </submittedName>
</protein>
<evidence type="ECO:0000313" key="2">
    <source>
        <dbReference type="EMBL" id="CZT25862.1"/>
    </source>
</evidence>
<proteinExistence type="predicted"/>
<dbReference type="GeneID" id="35606548"/>
<name>A0A2D3V6C5_9PEZI</name>
<dbReference type="RefSeq" id="XP_023632520.1">
    <property type="nucleotide sequence ID" value="XM_023776752.1"/>
</dbReference>
<dbReference type="AlphaFoldDB" id="A0A2D3V6C5"/>
<dbReference type="EMBL" id="FJUY01000037">
    <property type="protein sequence ID" value="CZT25862.1"/>
    <property type="molecule type" value="Genomic_DNA"/>
</dbReference>
<evidence type="ECO:0000256" key="1">
    <source>
        <dbReference type="SAM" id="MobiDB-lite"/>
    </source>
</evidence>
<gene>
    <name evidence="2" type="ORF">RCC_11531</name>
</gene>
<accession>A0A2D3V6C5</accession>
<feature type="region of interest" description="Disordered" evidence="1">
    <location>
        <begin position="1"/>
        <end position="39"/>
    </location>
</feature>
<keyword evidence="3" id="KW-1185">Reference proteome</keyword>
<reference evidence="2 3" key="1">
    <citation type="submission" date="2016-03" db="EMBL/GenBank/DDBJ databases">
        <authorList>
            <person name="Ploux O."/>
        </authorList>
    </citation>
    <scope>NUCLEOTIDE SEQUENCE [LARGE SCALE GENOMIC DNA]</scope>
    <source>
        <strain evidence="2 3">URUG2</strain>
    </source>
</reference>
<dbReference type="Proteomes" id="UP000225277">
    <property type="component" value="Unassembled WGS sequence"/>
</dbReference>
<evidence type="ECO:0000313" key="3">
    <source>
        <dbReference type="Proteomes" id="UP000225277"/>
    </source>
</evidence>